<name>A0ACC0AA26_CATRO</name>
<evidence type="ECO:0000313" key="1">
    <source>
        <dbReference type="EMBL" id="KAI5657778.1"/>
    </source>
</evidence>
<comment type="caution">
    <text evidence="1">The sequence shown here is derived from an EMBL/GenBank/DDBJ whole genome shotgun (WGS) entry which is preliminary data.</text>
</comment>
<keyword evidence="2" id="KW-1185">Reference proteome</keyword>
<reference evidence="2" key="1">
    <citation type="journal article" date="2023" name="Nat. Plants">
        <title>Single-cell RNA sequencing provides a high-resolution roadmap for understanding the multicellular compartmentation of specialized metabolism.</title>
        <authorList>
            <person name="Sun S."/>
            <person name="Shen X."/>
            <person name="Li Y."/>
            <person name="Li Y."/>
            <person name="Wang S."/>
            <person name="Li R."/>
            <person name="Zhang H."/>
            <person name="Shen G."/>
            <person name="Guo B."/>
            <person name="Wei J."/>
            <person name="Xu J."/>
            <person name="St-Pierre B."/>
            <person name="Chen S."/>
            <person name="Sun C."/>
        </authorList>
    </citation>
    <scope>NUCLEOTIDE SEQUENCE [LARGE SCALE GENOMIC DNA]</scope>
</reference>
<organism evidence="1 2">
    <name type="scientific">Catharanthus roseus</name>
    <name type="common">Madagascar periwinkle</name>
    <name type="synonym">Vinca rosea</name>
    <dbReference type="NCBI Taxonomy" id="4058"/>
    <lineage>
        <taxon>Eukaryota</taxon>
        <taxon>Viridiplantae</taxon>
        <taxon>Streptophyta</taxon>
        <taxon>Embryophyta</taxon>
        <taxon>Tracheophyta</taxon>
        <taxon>Spermatophyta</taxon>
        <taxon>Magnoliopsida</taxon>
        <taxon>eudicotyledons</taxon>
        <taxon>Gunneridae</taxon>
        <taxon>Pentapetalae</taxon>
        <taxon>asterids</taxon>
        <taxon>lamiids</taxon>
        <taxon>Gentianales</taxon>
        <taxon>Apocynaceae</taxon>
        <taxon>Rauvolfioideae</taxon>
        <taxon>Vinceae</taxon>
        <taxon>Catharanthinae</taxon>
        <taxon>Catharanthus</taxon>
    </lineage>
</organism>
<proteinExistence type="predicted"/>
<sequence length="459" mass="51445">MENMQYAEELVREFLVFRGFTNSLQAFEKELTTDIGSGFEVDRILDLIFSVYIPKFQAKDLVNLLSFLKQCFSSSDTAILAALSKLDVSILRYYIIYAIQANRTDKVTEFFDIHGNDLLQKDQEWASWFALLKISIERNTVNRLKKDVKQLNVKLSELQVLLEEKEAQLCQLRSNASLLAEVGIHRTSSSSHTEAGTTEQLIRSPRVSHELHVAENSDPGKRDSLKDLTGTLPTEALDLCSRIGRLPSESEQSHDFQISKGDFSSEIDGDIQKGEEFPEVKVEFQETFLGHTSPISRCRFSASGDNIASASVDGTFDLFHDDLHNFVRIWTYDSSVPASRNATIYCGAEVLSLEWECKSDRLLLIGTADGGIKAWNVDAKRVVCDLNSTKEYPRHGMNAIDRLGFASLTVWNMRTWKAMTVLPLGKDPPAITSLCFNHNGKLLAAAATDGMIHMFGILL</sequence>
<gene>
    <name evidence="1" type="ORF">M9H77_26571</name>
</gene>
<dbReference type="Proteomes" id="UP001060085">
    <property type="component" value="Linkage Group LG06"/>
</dbReference>
<dbReference type="EMBL" id="CM044706">
    <property type="protein sequence ID" value="KAI5657778.1"/>
    <property type="molecule type" value="Genomic_DNA"/>
</dbReference>
<evidence type="ECO:0000313" key="2">
    <source>
        <dbReference type="Proteomes" id="UP001060085"/>
    </source>
</evidence>
<accession>A0ACC0AA26</accession>
<protein>
    <submittedName>
        <fullName evidence="1">Uncharacterized protein</fullName>
    </submittedName>
</protein>